<reference evidence="2 3" key="1">
    <citation type="submission" date="2019-10" db="EMBL/GenBank/DDBJ databases">
        <title>Extracellular Electron Transfer in a Candidatus Methanoperedens spp. Enrichment Culture.</title>
        <authorList>
            <person name="Berger S."/>
            <person name="Rangel Shaw D."/>
            <person name="Berben T."/>
            <person name="In 'T Zandt M."/>
            <person name="Frank J."/>
            <person name="Reimann J."/>
            <person name="Jetten M.S.M."/>
            <person name="Welte C.U."/>
        </authorList>
    </citation>
    <scope>NUCLEOTIDE SEQUENCE [LARGE SCALE GENOMIC DNA]</scope>
    <source>
        <strain evidence="2">SB12</strain>
    </source>
</reference>
<dbReference type="GO" id="GO:0016491">
    <property type="term" value="F:oxidoreductase activity"/>
    <property type="evidence" value="ECO:0007669"/>
    <property type="project" value="InterPro"/>
</dbReference>
<dbReference type="EMBL" id="WBUI01000007">
    <property type="protein sequence ID" value="KAB2933072.1"/>
    <property type="molecule type" value="Genomic_DNA"/>
</dbReference>
<feature type="domain" description="NADPH-dependent FMN reductase-like" evidence="1">
    <location>
        <begin position="1"/>
        <end position="136"/>
    </location>
</feature>
<dbReference type="Gene3D" id="3.40.50.360">
    <property type="match status" value="1"/>
</dbReference>
<evidence type="ECO:0000259" key="1">
    <source>
        <dbReference type="Pfam" id="PF03358"/>
    </source>
</evidence>
<dbReference type="Proteomes" id="UP000460298">
    <property type="component" value="Unassembled WGS sequence"/>
</dbReference>
<comment type="caution">
    <text evidence="2">The sequence shown here is derived from an EMBL/GenBank/DDBJ whole genome shotgun (WGS) entry which is preliminary data.</text>
</comment>
<dbReference type="SUPFAM" id="SSF52218">
    <property type="entry name" value="Flavoproteins"/>
    <property type="match status" value="1"/>
</dbReference>
<dbReference type="InterPro" id="IPR029039">
    <property type="entry name" value="Flavoprotein-like_sf"/>
</dbReference>
<dbReference type="AlphaFoldDB" id="A0A833H280"/>
<accession>A0A833H280</accession>
<organism evidence="2 3">
    <name type="scientific">Leptonema illini</name>
    <dbReference type="NCBI Taxonomy" id="183"/>
    <lineage>
        <taxon>Bacteria</taxon>
        <taxon>Pseudomonadati</taxon>
        <taxon>Spirochaetota</taxon>
        <taxon>Spirochaetia</taxon>
        <taxon>Leptospirales</taxon>
        <taxon>Leptospiraceae</taxon>
        <taxon>Leptonema</taxon>
    </lineage>
</organism>
<protein>
    <submittedName>
        <fullName evidence="2">NAD(P)H-dependent oxidoreductase</fullName>
    </submittedName>
</protein>
<name>A0A833H280_9LEPT</name>
<evidence type="ECO:0000313" key="3">
    <source>
        <dbReference type="Proteomes" id="UP000460298"/>
    </source>
</evidence>
<evidence type="ECO:0000313" key="2">
    <source>
        <dbReference type="EMBL" id="KAB2933072.1"/>
    </source>
</evidence>
<gene>
    <name evidence="2" type="ORF">F9K24_09410</name>
</gene>
<dbReference type="InterPro" id="IPR005025">
    <property type="entry name" value="FMN_Rdtase-like_dom"/>
</dbReference>
<proteinExistence type="predicted"/>
<dbReference type="Pfam" id="PF03358">
    <property type="entry name" value="FMN_red"/>
    <property type="match status" value="1"/>
</dbReference>
<sequence>MNIAILSASPRADSASLRVAKAVKLLIETSYTAEHTTTLIDFHENDIPMVGRGDLRPDSLTAFQQRWVDTLNAAQLVICIVPEYNWIMPGEWIDAWHQTGKTAFAHLFDGRVFAVIGVSSGRGGRRPALETQQLLNKLISFLGQSSVVAPALFESHETEKNVDEQGRLIGADIYRAGLDRFLQLALKTAERWNR</sequence>